<gene>
    <name evidence="2" type="ORF">N780_18765</name>
</gene>
<evidence type="ECO:0000313" key="2">
    <source>
        <dbReference type="EMBL" id="KGP91752.1"/>
    </source>
</evidence>
<proteinExistence type="predicted"/>
<reference evidence="2 3" key="1">
    <citation type="submission" date="2013-08" db="EMBL/GenBank/DDBJ databases">
        <title>Genome of Pontibacillus chungwhensis.</title>
        <authorList>
            <person name="Wang Q."/>
            <person name="Wang G."/>
        </authorList>
    </citation>
    <scope>NUCLEOTIDE SEQUENCE [LARGE SCALE GENOMIC DNA]</scope>
    <source>
        <strain evidence="2 3">BH030062</strain>
    </source>
</reference>
<organism evidence="2 3">
    <name type="scientific">Pontibacillus chungwhensis BH030062</name>
    <dbReference type="NCBI Taxonomy" id="1385513"/>
    <lineage>
        <taxon>Bacteria</taxon>
        <taxon>Bacillati</taxon>
        <taxon>Bacillota</taxon>
        <taxon>Bacilli</taxon>
        <taxon>Bacillales</taxon>
        <taxon>Bacillaceae</taxon>
        <taxon>Pontibacillus</taxon>
    </lineage>
</organism>
<dbReference type="AlphaFoldDB" id="A0A0A2UTX2"/>
<protein>
    <submittedName>
        <fullName evidence="2">Uncharacterized protein</fullName>
    </submittedName>
</protein>
<comment type="caution">
    <text evidence="2">The sequence shown here is derived from an EMBL/GenBank/DDBJ whole genome shotgun (WGS) entry which is preliminary data.</text>
</comment>
<evidence type="ECO:0000256" key="1">
    <source>
        <dbReference type="SAM" id="MobiDB-lite"/>
    </source>
</evidence>
<feature type="region of interest" description="Disordered" evidence="1">
    <location>
        <begin position="15"/>
        <end position="39"/>
    </location>
</feature>
<evidence type="ECO:0000313" key="3">
    <source>
        <dbReference type="Proteomes" id="UP000030153"/>
    </source>
</evidence>
<dbReference type="EMBL" id="AVBG01000005">
    <property type="protein sequence ID" value="KGP91752.1"/>
    <property type="molecule type" value="Genomic_DNA"/>
</dbReference>
<name>A0A0A2UTX2_9BACI</name>
<accession>A0A0A2UTX2</accession>
<sequence length="100" mass="10999">MACFRSFVFGKGGPGNCETPAGERGRRDPGANEVSEEARQLARGKRVVSRTTLLNTNVNGNILSNFESSIILLEKEGIKKACRMIYKLFHIVNSQILATN</sequence>
<keyword evidence="3" id="KW-1185">Reference proteome</keyword>
<feature type="compositionally biased region" description="Basic and acidic residues" evidence="1">
    <location>
        <begin position="21"/>
        <end position="39"/>
    </location>
</feature>
<dbReference type="Proteomes" id="UP000030153">
    <property type="component" value="Unassembled WGS sequence"/>
</dbReference>